<keyword evidence="3" id="KW-1185">Reference proteome</keyword>
<evidence type="ECO:0000313" key="2">
    <source>
        <dbReference type="EMBL" id="AFZ13363.1"/>
    </source>
</evidence>
<dbReference type="OrthoDB" id="68992at2"/>
<name>K9VZ02_9CYAN</name>
<sequence>MKNLNKWLLGLAIVPVSFFVGANHASASQVVSQWYFGLWNCNIDGRPAQMQWYVVDDPQTNCSGGVCSTSSGVRVVGRFSDNRSPWVKLAKRYSNASELGIRYLGNEQDNWYLKYNSNTRLARGWTTWRGNRYPLQCQKR</sequence>
<dbReference type="EMBL" id="CP003620">
    <property type="protein sequence ID" value="AFZ13363.1"/>
    <property type="molecule type" value="Genomic_DNA"/>
</dbReference>
<dbReference type="KEGG" id="cep:Cri9333_2497"/>
<dbReference type="Pfam" id="PF19469">
    <property type="entry name" value="DUF6006"/>
    <property type="match status" value="1"/>
</dbReference>
<organism evidence="2 3">
    <name type="scientific">Crinalium epipsammum PCC 9333</name>
    <dbReference type="NCBI Taxonomy" id="1173022"/>
    <lineage>
        <taxon>Bacteria</taxon>
        <taxon>Bacillati</taxon>
        <taxon>Cyanobacteriota</taxon>
        <taxon>Cyanophyceae</taxon>
        <taxon>Gomontiellales</taxon>
        <taxon>Gomontiellaceae</taxon>
        <taxon>Crinalium</taxon>
    </lineage>
</organism>
<gene>
    <name evidence="2" type="ORF">Cri9333_2497</name>
</gene>
<dbReference type="RefSeq" id="WP_015203477.1">
    <property type="nucleotide sequence ID" value="NC_019753.1"/>
</dbReference>
<proteinExistence type="predicted"/>
<evidence type="ECO:0000313" key="3">
    <source>
        <dbReference type="Proteomes" id="UP000010472"/>
    </source>
</evidence>
<dbReference type="HOGENOM" id="CLU_1831830_0_0_3"/>
<feature type="chain" id="PRO_5003937064" description="Secreted protein" evidence="1">
    <location>
        <begin position="23"/>
        <end position="140"/>
    </location>
</feature>
<keyword evidence="1" id="KW-0732">Signal</keyword>
<dbReference type="PATRIC" id="fig|1173022.3.peg.2698"/>
<dbReference type="eggNOG" id="ENOG5032AUT">
    <property type="taxonomic scope" value="Bacteria"/>
</dbReference>
<evidence type="ECO:0008006" key="4">
    <source>
        <dbReference type="Google" id="ProtNLM"/>
    </source>
</evidence>
<protein>
    <recommendedName>
        <fullName evidence="4">Secreted protein</fullName>
    </recommendedName>
</protein>
<dbReference type="Proteomes" id="UP000010472">
    <property type="component" value="Chromosome"/>
</dbReference>
<accession>K9VZ02</accession>
<feature type="signal peptide" evidence="1">
    <location>
        <begin position="1"/>
        <end position="22"/>
    </location>
</feature>
<reference evidence="2 3" key="1">
    <citation type="submission" date="2012-06" db="EMBL/GenBank/DDBJ databases">
        <title>Finished chromosome of genome of Crinalium epipsammum PCC 9333.</title>
        <authorList>
            <consortium name="US DOE Joint Genome Institute"/>
            <person name="Gugger M."/>
            <person name="Coursin T."/>
            <person name="Rippka R."/>
            <person name="Tandeau De Marsac N."/>
            <person name="Huntemann M."/>
            <person name="Wei C.-L."/>
            <person name="Han J."/>
            <person name="Detter J.C."/>
            <person name="Han C."/>
            <person name="Tapia R."/>
            <person name="Davenport K."/>
            <person name="Daligault H."/>
            <person name="Erkkila T."/>
            <person name="Gu W."/>
            <person name="Munk A.C.C."/>
            <person name="Teshima H."/>
            <person name="Xu Y."/>
            <person name="Chain P."/>
            <person name="Chen A."/>
            <person name="Krypides N."/>
            <person name="Mavromatis K."/>
            <person name="Markowitz V."/>
            <person name="Szeto E."/>
            <person name="Ivanova N."/>
            <person name="Mikhailova N."/>
            <person name="Ovchinnikova G."/>
            <person name="Pagani I."/>
            <person name="Pati A."/>
            <person name="Goodwin L."/>
            <person name="Peters L."/>
            <person name="Pitluck S."/>
            <person name="Woyke T."/>
            <person name="Kerfeld C."/>
        </authorList>
    </citation>
    <scope>NUCLEOTIDE SEQUENCE [LARGE SCALE GENOMIC DNA]</scope>
    <source>
        <strain evidence="2 3">PCC 9333</strain>
    </source>
</reference>
<dbReference type="AlphaFoldDB" id="K9VZ02"/>
<evidence type="ECO:0000256" key="1">
    <source>
        <dbReference type="SAM" id="SignalP"/>
    </source>
</evidence>
<dbReference type="InterPro" id="IPR046048">
    <property type="entry name" value="DUF6006"/>
</dbReference>